<dbReference type="Proteomes" id="UP000663828">
    <property type="component" value="Unassembled WGS sequence"/>
</dbReference>
<evidence type="ECO:0000256" key="1">
    <source>
        <dbReference type="ARBA" id="ARBA00022574"/>
    </source>
</evidence>
<keyword evidence="5" id="KW-1185">Reference proteome</keyword>
<name>A0A816BVK0_ADIRI</name>
<dbReference type="GO" id="GO:1990841">
    <property type="term" value="F:promoter-specific chromatin binding"/>
    <property type="evidence" value="ECO:0007669"/>
    <property type="project" value="TreeGrafter"/>
</dbReference>
<dbReference type="Pfam" id="PF00400">
    <property type="entry name" value="WD40"/>
    <property type="match status" value="3"/>
</dbReference>
<comment type="caution">
    <text evidence="4">The sequence shown here is derived from an EMBL/GenBank/DDBJ whole genome shotgun (WGS) entry which is preliminary data.</text>
</comment>
<feature type="non-terminal residue" evidence="4">
    <location>
        <position position="871"/>
    </location>
</feature>
<evidence type="ECO:0000256" key="3">
    <source>
        <dbReference type="PROSITE-ProRule" id="PRU00221"/>
    </source>
</evidence>
<dbReference type="InterPro" id="IPR051350">
    <property type="entry name" value="WD_repeat-ST_regulator"/>
</dbReference>
<dbReference type="InterPro" id="IPR036322">
    <property type="entry name" value="WD40_repeat_dom_sf"/>
</dbReference>
<protein>
    <submittedName>
        <fullName evidence="4">Uncharacterized protein</fullName>
    </submittedName>
</protein>
<accession>A0A816BVK0</accession>
<dbReference type="SMART" id="SM00320">
    <property type="entry name" value="WD40"/>
    <property type="match status" value="5"/>
</dbReference>
<keyword evidence="2" id="KW-0677">Repeat</keyword>
<proteinExistence type="predicted"/>
<dbReference type="AlphaFoldDB" id="A0A816BVK0"/>
<organism evidence="4 5">
    <name type="scientific">Adineta ricciae</name>
    <name type="common">Rotifer</name>
    <dbReference type="NCBI Taxonomy" id="249248"/>
    <lineage>
        <taxon>Eukaryota</taxon>
        <taxon>Metazoa</taxon>
        <taxon>Spiralia</taxon>
        <taxon>Gnathifera</taxon>
        <taxon>Rotifera</taxon>
        <taxon>Eurotatoria</taxon>
        <taxon>Bdelloidea</taxon>
        <taxon>Adinetida</taxon>
        <taxon>Adinetidae</taxon>
        <taxon>Adineta</taxon>
    </lineage>
</organism>
<dbReference type="InterPro" id="IPR015943">
    <property type="entry name" value="WD40/YVTN_repeat-like_dom_sf"/>
</dbReference>
<gene>
    <name evidence="4" type="ORF">XAT740_LOCUS49429</name>
</gene>
<dbReference type="PROSITE" id="PS50082">
    <property type="entry name" value="WD_REPEATS_2"/>
    <property type="match status" value="1"/>
</dbReference>
<dbReference type="InterPro" id="IPR001680">
    <property type="entry name" value="WD40_rpt"/>
</dbReference>
<dbReference type="PROSITE" id="PS50294">
    <property type="entry name" value="WD_REPEATS_REGION"/>
    <property type="match status" value="1"/>
</dbReference>
<dbReference type="GO" id="GO:0005634">
    <property type="term" value="C:nucleus"/>
    <property type="evidence" value="ECO:0007669"/>
    <property type="project" value="TreeGrafter"/>
</dbReference>
<reference evidence="4" key="1">
    <citation type="submission" date="2021-02" db="EMBL/GenBank/DDBJ databases">
        <authorList>
            <person name="Nowell W R."/>
        </authorList>
    </citation>
    <scope>NUCLEOTIDE SEQUENCE</scope>
</reference>
<dbReference type="SUPFAM" id="SSF50978">
    <property type="entry name" value="WD40 repeat-like"/>
    <property type="match status" value="2"/>
</dbReference>
<keyword evidence="1 3" id="KW-0853">WD repeat</keyword>
<evidence type="ECO:0000313" key="5">
    <source>
        <dbReference type="Proteomes" id="UP000663828"/>
    </source>
</evidence>
<feature type="repeat" description="WD" evidence="3">
    <location>
        <begin position="200"/>
        <end position="241"/>
    </location>
</feature>
<evidence type="ECO:0000313" key="4">
    <source>
        <dbReference type="EMBL" id="CAF1614971.1"/>
    </source>
</evidence>
<dbReference type="EMBL" id="CAJNOR010007314">
    <property type="protein sequence ID" value="CAF1614971.1"/>
    <property type="molecule type" value="Genomic_DNA"/>
</dbReference>
<dbReference type="Gene3D" id="2.130.10.10">
    <property type="entry name" value="YVTN repeat-like/Quinoprotein amine dehydrogenase"/>
    <property type="match status" value="2"/>
</dbReference>
<dbReference type="PANTHER" id="PTHR22838:SF4">
    <property type="entry name" value="WD REPEAT-CONTAINING PROTEIN 13"/>
    <property type="match status" value="1"/>
</dbReference>
<dbReference type="PANTHER" id="PTHR22838">
    <property type="entry name" value="WD REPEAT PROTEIN 26-RELATED"/>
    <property type="match status" value="1"/>
</dbReference>
<evidence type="ECO:0000256" key="2">
    <source>
        <dbReference type="ARBA" id="ARBA00022737"/>
    </source>
</evidence>
<sequence length="871" mass="99900">MSTTWQVLLALDARYNVYRTPNNFQFKTLYIRRRSQLLRDNRPTENDVNIRKHYLKLRSILLASKYGAVFLDNRSNGSHASRMNSISESADSFVDWTRKNSAVATNQILINDIPEINNAPFSTSTLSNVSITSRALAMGRSLEETYAFSGVHHIFDHHKGSVTRVQFAPNDRSLLATCGRDGILAICQVLPTPATIIYRLKGHTAEINDMQWSSINDLLVTASSDASIRIWQISKGKCMRVIESTPGVENLCCCFHPSNNNFIAVGNNRGILQIYNVSTGKPLKNCVIKCYGRSMCVTFDETGSILWTGDDRGNIFATLFDMTTGKLHSCKRVFSNSNGSVTSLSFRYRSTRDGREGFILANVIPNLLLVFKVVSNNGKLSVRKRFSIRHKSLTIHSSFCPIISPRQGFCVVSASEDMCVYLYDVDREIRTLINKLQGHCSAVFDVSFNADESLLASCDQQGLMSVAKKLKKSLNIERHSGDDDIILIEPTTSSTVNEFCQQRDDSCQEYHSVICLHCNLYLCYTHAEQHRLRLLNERDRLVNELNEQIHHLNEVIQNPHHIQKLLFEHSEQKLTFLQQLHFEKSLNYSEIIEELKNLLLPVRNLLQHSQCVSIIQINRIKESLSKYNENKKILFNRLVDIKLTKPSSHHFHLSNLALPCRQYELPVQRSMYNEMAASEDILLINDREHLLLFNLINSFDENLIPELIEWKLNLNGKILDIQYSVFLKLFFILTDEKLFSFHRPSSTILLHRFTSLPWSCATLLNSIFILYKYSTCIEQWVHQPISSSSSIQLIKQWKLNEIVAECEHDQHLRCIRANPSQTQLAILIENDECQWRVGIFDIDMNCLHQTHTLPNASTIDWNLFLSFITNQ</sequence>